<protein>
    <submittedName>
        <fullName evidence="1">Uncharacterized protein</fullName>
    </submittedName>
</protein>
<evidence type="ECO:0000313" key="2">
    <source>
        <dbReference type="Proteomes" id="UP001056708"/>
    </source>
</evidence>
<reference evidence="1" key="1">
    <citation type="submission" date="2022-06" db="EMBL/GenBank/DDBJ databases">
        <title>Genome sequence of Phormidium yuhuli AB48 isolated from an industrial photobioreactor environment.</title>
        <authorList>
            <person name="Qiu Y."/>
            <person name="Noonan A.J.C."/>
            <person name="Dofher K."/>
            <person name="Koch M."/>
            <person name="Kieft B."/>
            <person name="Lin X."/>
            <person name="Ziels R.M."/>
            <person name="Hallam S.J."/>
        </authorList>
    </citation>
    <scope>NUCLEOTIDE SEQUENCE</scope>
    <source>
        <strain evidence="1">AB48</strain>
    </source>
</reference>
<dbReference type="RefSeq" id="WP_252661200.1">
    <property type="nucleotide sequence ID" value="NZ_CP098611.1"/>
</dbReference>
<gene>
    <name evidence="1" type="ORF">NEA10_13585</name>
</gene>
<dbReference type="EMBL" id="CP098611">
    <property type="protein sequence ID" value="USR89889.1"/>
    <property type="molecule type" value="Genomic_DNA"/>
</dbReference>
<evidence type="ECO:0000313" key="1">
    <source>
        <dbReference type="EMBL" id="USR89889.1"/>
    </source>
</evidence>
<proteinExistence type="predicted"/>
<keyword evidence="2" id="KW-1185">Reference proteome</keyword>
<dbReference type="Proteomes" id="UP001056708">
    <property type="component" value="Chromosome"/>
</dbReference>
<name>A0ABY5ANR4_9CYAN</name>
<organism evidence="1 2">
    <name type="scientific">Phormidium yuhuli AB48</name>
    <dbReference type="NCBI Taxonomy" id="2940671"/>
    <lineage>
        <taxon>Bacteria</taxon>
        <taxon>Bacillati</taxon>
        <taxon>Cyanobacteriota</taxon>
        <taxon>Cyanophyceae</taxon>
        <taxon>Oscillatoriophycideae</taxon>
        <taxon>Oscillatoriales</taxon>
        <taxon>Oscillatoriaceae</taxon>
        <taxon>Phormidium</taxon>
        <taxon>Phormidium yuhuli</taxon>
    </lineage>
</organism>
<accession>A0ABY5ANR4</accession>
<sequence>MNIRQLIDEEIDKLEEDELLELYEIVKKFSRPKTNNSLLSNLMQIQIEGPVDFAAWFT</sequence>